<reference evidence="1 3" key="1">
    <citation type="journal article" date="2011" name="Nature">
        <title>The Medicago genome provides insight into the evolution of rhizobial symbioses.</title>
        <authorList>
            <person name="Young N.D."/>
            <person name="Debelle F."/>
            <person name="Oldroyd G.E."/>
            <person name="Geurts R."/>
            <person name="Cannon S.B."/>
            <person name="Udvardi M.K."/>
            <person name="Benedito V.A."/>
            <person name="Mayer K.F."/>
            <person name="Gouzy J."/>
            <person name="Schoof H."/>
            <person name="Van de Peer Y."/>
            <person name="Proost S."/>
            <person name="Cook D.R."/>
            <person name="Meyers B.C."/>
            <person name="Spannagl M."/>
            <person name="Cheung F."/>
            <person name="De Mita S."/>
            <person name="Krishnakumar V."/>
            <person name="Gundlach H."/>
            <person name="Zhou S."/>
            <person name="Mudge J."/>
            <person name="Bharti A.K."/>
            <person name="Murray J.D."/>
            <person name="Naoumkina M.A."/>
            <person name="Rosen B."/>
            <person name="Silverstein K.A."/>
            <person name="Tang H."/>
            <person name="Rombauts S."/>
            <person name="Zhao P.X."/>
            <person name="Zhou P."/>
            <person name="Barbe V."/>
            <person name="Bardou P."/>
            <person name="Bechner M."/>
            <person name="Bellec A."/>
            <person name="Berger A."/>
            <person name="Berges H."/>
            <person name="Bidwell S."/>
            <person name="Bisseling T."/>
            <person name="Choisne N."/>
            <person name="Couloux A."/>
            <person name="Denny R."/>
            <person name="Deshpande S."/>
            <person name="Dai X."/>
            <person name="Doyle J.J."/>
            <person name="Dudez A.M."/>
            <person name="Farmer A.D."/>
            <person name="Fouteau S."/>
            <person name="Franken C."/>
            <person name="Gibelin C."/>
            <person name="Gish J."/>
            <person name="Goldstein S."/>
            <person name="Gonzalez A.J."/>
            <person name="Green P.J."/>
            <person name="Hallab A."/>
            <person name="Hartog M."/>
            <person name="Hua A."/>
            <person name="Humphray S.J."/>
            <person name="Jeong D.H."/>
            <person name="Jing Y."/>
            <person name="Jocker A."/>
            <person name="Kenton S.M."/>
            <person name="Kim D.J."/>
            <person name="Klee K."/>
            <person name="Lai H."/>
            <person name="Lang C."/>
            <person name="Lin S."/>
            <person name="Macmil S.L."/>
            <person name="Magdelenat G."/>
            <person name="Matthews L."/>
            <person name="McCorrison J."/>
            <person name="Monaghan E.L."/>
            <person name="Mun J.H."/>
            <person name="Najar F.Z."/>
            <person name="Nicholson C."/>
            <person name="Noirot C."/>
            <person name="O'Bleness M."/>
            <person name="Paule C.R."/>
            <person name="Poulain J."/>
            <person name="Prion F."/>
            <person name="Qin B."/>
            <person name="Qu C."/>
            <person name="Retzel E.F."/>
            <person name="Riddle C."/>
            <person name="Sallet E."/>
            <person name="Samain S."/>
            <person name="Samson N."/>
            <person name="Sanders I."/>
            <person name="Saurat O."/>
            <person name="Scarpelli C."/>
            <person name="Schiex T."/>
            <person name="Segurens B."/>
            <person name="Severin A.J."/>
            <person name="Sherrier D.J."/>
            <person name="Shi R."/>
            <person name="Sims S."/>
            <person name="Singer S.R."/>
            <person name="Sinharoy S."/>
            <person name="Sterck L."/>
            <person name="Viollet A."/>
            <person name="Wang B.B."/>
            <person name="Wang K."/>
            <person name="Wang M."/>
            <person name="Wang X."/>
            <person name="Warfsmann J."/>
            <person name="Weissenbach J."/>
            <person name="White D.D."/>
            <person name="White J.D."/>
            <person name="Wiley G.B."/>
            <person name="Wincker P."/>
            <person name="Xing Y."/>
            <person name="Yang L."/>
            <person name="Yao Z."/>
            <person name="Ying F."/>
            <person name="Zhai J."/>
            <person name="Zhou L."/>
            <person name="Zuber A."/>
            <person name="Denarie J."/>
            <person name="Dixon R.A."/>
            <person name="May G.D."/>
            <person name="Schwartz D.C."/>
            <person name="Rogers J."/>
            <person name="Quetier F."/>
            <person name="Town C.D."/>
            <person name="Roe B.A."/>
        </authorList>
    </citation>
    <scope>NUCLEOTIDE SEQUENCE [LARGE SCALE GENOMIC DNA]</scope>
    <source>
        <strain evidence="1">A17</strain>
        <strain evidence="2 3">cv. Jemalong A17</strain>
    </source>
</reference>
<dbReference type="EMBL" id="CM001224">
    <property type="protein sequence ID" value="KEH18773.1"/>
    <property type="molecule type" value="Genomic_DNA"/>
</dbReference>
<evidence type="ECO:0000313" key="2">
    <source>
        <dbReference type="EnsemblPlants" id="KEH18773"/>
    </source>
</evidence>
<organism evidence="1 3">
    <name type="scientific">Medicago truncatula</name>
    <name type="common">Barrel medic</name>
    <name type="synonym">Medicago tribuloides</name>
    <dbReference type="NCBI Taxonomy" id="3880"/>
    <lineage>
        <taxon>Eukaryota</taxon>
        <taxon>Viridiplantae</taxon>
        <taxon>Streptophyta</taxon>
        <taxon>Embryophyta</taxon>
        <taxon>Tracheophyta</taxon>
        <taxon>Spermatophyta</taxon>
        <taxon>Magnoliopsida</taxon>
        <taxon>eudicotyledons</taxon>
        <taxon>Gunneridae</taxon>
        <taxon>Pentapetalae</taxon>
        <taxon>rosids</taxon>
        <taxon>fabids</taxon>
        <taxon>Fabales</taxon>
        <taxon>Fabaceae</taxon>
        <taxon>Papilionoideae</taxon>
        <taxon>50 kb inversion clade</taxon>
        <taxon>NPAAA clade</taxon>
        <taxon>Hologalegina</taxon>
        <taxon>IRL clade</taxon>
        <taxon>Trifolieae</taxon>
        <taxon>Medicago</taxon>
    </lineage>
</organism>
<evidence type="ECO:0000313" key="3">
    <source>
        <dbReference type="Proteomes" id="UP000002051"/>
    </source>
</evidence>
<dbReference type="HOGENOM" id="CLU_2254166_0_0_1"/>
<dbReference type="AlphaFoldDB" id="A0A072TPK2"/>
<reference evidence="1 3" key="2">
    <citation type="journal article" date="2014" name="BMC Genomics">
        <title>An improved genome release (version Mt4.0) for the model legume Medicago truncatula.</title>
        <authorList>
            <person name="Tang H."/>
            <person name="Krishnakumar V."/>
            <person name="Bidwell S."/>
            <person name="Rosen B."/>
            <person name="Chan A."/>
            <person name="Zhou S."/>
            <person name="Gentzbittel L."/>
            <person name="Childs K.L."/>
            <person name="Yandell M."/>
            <person name="Gundlach H."/>
            <person name="Mayer K.F."/>
            <person name="Schwartz D.C."/>
            <person name="Town C.D."/>
        </authorList>
    </citation>
    <scope>GENOME REANNOTATION</scope>
    <source>
        <strain evidence="1">A17</strain>
        <strain evidence="2 3">cv. Jemalong A17</strain>
    </source>
</reference>
<protein>
    <submittedName>
        <fullName evidence="1 2">Uncharacterized protein</fullName>
    </submittedName>
</protein>
<sequence>MEDKMLNVFDSKKKLITYSNVWLFSSKEKKCLAVAVSREETRLHHLGPTSIVSFLDDFTRKTLIYLIKKKCEVIEVFKLKRTYGGGEYVSAESRCYGKKKEYFI</sequence>
<dbReference type="Proteomes" id="UP000002051">
    <property type="component" value="Chromosome 8"/>
</dbReference>
<reference evidence="2" key="3">
    <citation type="submission" date="2015-04" db="UniProtKB">
        <authorList>
            <consortium name="EnsemblPlants"/>
        </authorList>
    </citation>
    <scope>IDENTIFICATION</scope>
    <source>
        <strain evidence="2">cv. Jemalong A17</strain>
    </source>
</reference>
<keyword evidence="3" id="KW-1185">Reference proteome</keyword>
<proteinExistence type="predicted"/>
<accession>A0A072TPK2</accession>
<dbReference type="EnsemblPlants" id="KEH18773">
    <property type="protein sequence ID" value="KEH18773"/>
    <property type="gene ID" value="MTR_8g028415"/>
</dbReference>
<gene>
    <name evidence="1" type="ordered locus">MTR_8g028415</name>
</gene>
<name>A0A072TPK2_MEDTR</name>
<evidence type="ECO:0000313" key="1">
    <source>
        <dbReference type="EMBL" id="KEH18773.1"/>
    </source>
</evidence>